<keyword evidence="3 10" id="KW-0812">Transmembrane</keyword>
<dbReference type="KEGG" id="epa:114576398"/>
<dbReference type="PROSITE" id="PS50262">
    <property type="entry name" value="G_PROTEIN_RECEP_F1_2"/>
    <property type="match status" value="1"/>
</dbReference>
<evidence type="ECO:0000256" key="2">
    <source>
        <dbReference type="ARBA" id="ARBA00022475"/>
    </source>
</evidence>
<keyword evidence="4 10" id="KW-1133">Transmembrane helix</keyword>
<feature type="transmembrane region" description="Helical" evidence="10">
    <location>
        <begin position="116"/>
        <end position="137"/>
    </location>
</feature>
<feature type="transmembrane region" description="Helical" evidence="10">
    <location>
        <begin position="186"/>
        <end position="207"/>
    </location>
</feature>
<evidence type="ECO:0000313" key="13">
    <source>
        <dbReference type="Proteomes" id="UP000887567"/>
    </source>
</evidence>
<keyword evidence="7" id="KW-0675">Receptor</keyword>
<dbReference type="CDD" id="cd00637">
    <property type="entry name" value="7tm_classA_rhodopsin-like"/>
    <property type="match status" value="1"/>
</dbReference>
<dbReference type="OMA" id="TSEPIRM"/>
<dbReference type="GO" id="GO:0005886">
    <property type="term" value="C:plasma membrane"/>
    <property type="evidence" value="ECO:0007669"/>
    <property type="project" value="UniProtKB-SubCell"/>
</dbReference>
<feature type="transmembrane region" description="Helical" evidence="10">
    <location>
        <begin position="143"/>
        <end position="166"/>
    </location>
</feature>
<dbReference type="OrthoDB" id="5955161at2759"/>
<evidence type="ECO:0000256" key="5">
    <source>
        <dbReference type="ARBA" id="ARBA00023040"/>
    </source>
</evidence>
<evidence type="ECO:0000256" key="6">
    <source>
        <dbReference type="ARBA" id="ARBA00023136"/>
    </source>
</evidence>
<keyword evidence="6 10" id="KW-0472">Membrane</keyword>
<keyword evidence="9" id="KW-0807">Transducer</keyword>
<keyword evidence="2" id="KW-1003">Cell membrane</keyword>
<keyword evidence="5" id="KW-0297">G-protein coupled receptor</keyword>
<keyword evidence="13" id="KW-1185">Reference proteome</keyword>
<dbReference type="SUPFAM" id="SSF81321">
    <property type="entry name" value="Family A G protein-coupled receptor-like"/>
    <property type="match status" value="1"/>
</dbReference>
<evidence type="ECO:0000256" key="10">
    <source>
        <dbReference type="SAM" id="Phobius"/>
    </source>
</evidence>
<dbReference type="AlphaFoldDB" id="A0A913YXG9"/>
<dbReference type="Gene3D" id="1.20.1070.10">
    <property type="entry name" value="Rhodopsin 7-helix transmembrane proteins"/>
    <property type="match status" value="1"/>
</dbReference>
<feature type="transmembrane region" description="Helical" evidence="10">
    <location>
        <begin position="37"/>
        <end position="62"/>
    </location>
</feature>
<sequence length="296" mass="33542">MWTTPLFIVMAIAIVTGNAITMVIFTTSRRLRMRKYVLIANLAVADFFVGLISVPMYISLLVKGTRHFSSTFERVYRIQDSLFGTASLFALAALAVERAYATYFPFKYVSLRRINYSFGIALGWLSASLLGLLLFYLDRVINVALVLVCISVSLVTVIIAYALIWIQMTCAKHSAHQAIYNSNKKLTISLAIISLITLVAWIPLIVIQVEHFICSDVISSCNPIILSYEFAAAAKWLQYGNSVVNVIVYSLRLREFKKEMLRRLRCSRILPLHQERFELQNVDNVDHPDNGNMNDN</sequence>
<feature type="domain" description="G-protein coupled receptors family 1 profile" evidence="11">
    <location>
        <begin position="17"/>
        <end position="249"/>
    </location>
</feature>
<evidence type="ECO:0000256" key="9">
    <source>
        <dbReference type="ARBA" id="ARBA00023224"/>
    </source>
</evidence>
<protein>
    <recommendedName>
        <fullName evidence="11">G-protein coupled receptors family 1 profile domain-containing protein</fullName>
    </recommendedName>
</protein>
<evidence type="ECO:0000256" key="4">
    <source>
        <dbReference type="ARBA" id="ARBA00022989"/>
    </source>
</evidence>
<dbReference type="InterPro" id="IPR000276">
    <property type="entry name" value="GPCR_Rhodpsn"/>
</dbReference>
<dbReference type="PANTHER" id="PTHR24246">
    <property type="entry name" value="OLFACTORY RECEPTOR AND ADENOSINE RECEPTOR"/>
    <property type="match status" value="1"/>
</dbReference>
<dbReference type="InterPro" id="IPR017452">
    <property type="entry name" value="GPCR_Rhodpsn_7TM"/>
</dbReference>
<reference evidence="12" key="1">
    <citation type="submission" date="2022-11" db="UniProtKB">
        <authorList>
            <consortium name="EnsemblMetazoa"/>
        </authorList>
    </citation>
    <scope>IDENTIFICATION</scope>
</reference>
<comment type="subcellular location">
    <subcellularLocation>
        <location evidence="1">Cell membrane</location>
        <topology evidence="1">Multi-pass membrane protein</topology>
    </subcellularLocation>
</comment>
<dbReference type="PANTHER" id="PTHR24246:SF27">
    <property type="entry name" value="ADENOSINE RECEPTOR, ISOFORM A"/>
    <property type="match status" value="1"/>
</dbReference>
<accession>A0A913YXG9</accession>
<evidence type="ECO:0000256" key="1">
    <source>
        <dbReference type="ARBA" id="ARBA00004651"/>
    </source>
</evidence>
<proteinExistence type="predicted"/>
<dbReference type="GeneID" id="114576398"/>
<dbReference type="PRINTS" id="PR00237">
    <property type="entry name" value="GPCRRHODOPSN"/>
</dbReference>
<feature type="transmembrane region" description="Helical" evidence="10">
    <location>
        <begin position="6"/>
        <end position="25"/>
    </location>
</feature>
<evidence type="ECO:0000256" key="7">
    <source>
        <dbReference type="ARBA" id="ARBA00023170"/>
    </source>
</evidence>
<name>A0A913YXG9_EXADI</name>
<feature type="transmembrane region" description="Helical" evidence="10">
    <location>
        <begin position="82"/>
        <end position="104"/>
    </location>
</feature>
<keyword evidence="8" id="KW-0325">Glycoprotein</keyword>
<dbReference type="RefSeq" id="XP_028518781.1">
    <property type="nucleotide sequence ID" value="XM_028662980.1"/>
</dbReference>
<evidence type="ECO:0000313" key="12">
    <source>
        <dbReference type="EnsemblMetazoa" id="XP_028518781.1"/>
    </source>
</evidence>
<feature type="transmembrane region" description="Helical" evidence="10">
    <location>
        <begin position="236"/>
        <end position="253"/>
    </location>
</feature>
<evidence type="ECO:0000259" key="11">
    <source>
        <dbReference type="PROSITE" id="PS50262"/>
    </source>
</evidence>
<dbReference type="Proteomes" id="UP000887567">
    <property type="component" value="Unplaced"/>
</dbReference>
<dbReference type="Pfam" id="PF00001">
    <property type="entry name" value="7tm_1"/>
    <property type="match status" value="1"/>
</dbReference>
<evidence type="ECO:0000256" key="8">
    <source>
        <dbReference type="ARBA" id="ARBA00023180"/>
    </source>
</evidence>
<evidence type="ECO:0000256" key="3">
    <source>
        <dbReference type="ARBA" id="ARBA00022692"/>
    </source>
</evidence>
<dbReference type="EnsemblMetazoa" id="XM_028662980.1">
    <property type="protein sequence ID" value="XP_028518781.1"/>
    <property type="gene ID" value="LOC114576398"/>
</dbReference>
<organism evidence="12 13">
    <name type="scientific">Exaiptasia diaphana</name>
    <name type="common">Tropical sea anemone</name>
    <name type="synonym">Aiptasia pulchella</name>
    <dbReference type="NCBI Taxonomy" id="2652724"/>
    <lineage>
        <taxon>Eukaryota</taxon>
        <taxon>Metazoa</taxon>
        <taxon>Cnidaria</taxon>
        <taxon>Anthozoa</taxon>
        <taxon>Hexacorallia</taxon>
        <taxon>Actiniaria</taxon>
        <taxon>Aiptasiidae</taxon>
        <taxon>Exaiptasia</taxon>
    </lineage>
</organism>
<dbReference type="GO" id="GO:0004930">
    <property type="term" value="F:G protein-coupled receptor activity"/>
    <property type="evidence" value="ECO:0007669"/>
    <property type="project" value="UniProtKB-KW"/>
</dbReference>